<protein>
    <submittedName>
        <fullName evidence="13">Methyl-accepting chemotaxis sensory transducer with Cache sensor</fullName>
    </submittedName>
</protein>
<feature type="transmembrane region" description="Helical" evidence="10">
    <location>
        <begin position="287"/>
        <end position="307"/>
    </location>
</feature>
<dbReference type="GO" id="GO:0005886">
    <property type="term" value="C:plasma membrane"/>
    <property type="evidence" value="ECO:0007669"/>
    <property type="project" value="UniProtKB-SubCell"/>
</dbReference>
<dbReference type="PROSITE" id="PS50885">
    <property type="entry name" value="HAMP"/>
    <property type="match status" value="1"/>
</dbReference>
<dbReference type="Pfam" id="PF00015">
    <property type="entry name" value="MCPsignal"/>
    <property type="match status" value="1"/>
</dbReference>
<dbReference type="Gene3D" id="6.10.340.10">
    <property type="match status" value="1"/>
</dbReference>
<dbReference type="GO" id="GO:0007165">
    <property type="term" value="P:signal transduction"/>
    <property type="evidence" value="ECO:0007669"/>
    <property type="project" value="UniProtKB-KW"/>
</dbReference>
<dbReference type="InterPro" id="IPR029151">
    <property type="entry name" value="Sensor-like_sf"/>
</dbReference>
<dbReference type="RefSeq" id="WP_072986000.1">
    <property type="nucleotide sequence ID" value="NZ_FQZB01000006.1"/>
</dbReference>
<gene>
    <name evidence="13" type="ORF">SAMN02745163_01442</name>
</gene>
<organism evidence="13 14">
    <name type="scientific">Clostridium cavendishii DSM 21758</name>
    <dbReference type="NCBI Taxonomy" id="1121302"/>
    <lineage>
        <taxon>Bacteria</taxon>
        <taxon>Bacillati</taxon>
        <taxon>Bacillota</taxon>
        <taxon>Clostridia</taxon>
        <taxon>Eubacteriales</taxon>
        <taxon>Clostridiaceae</taxon>
        <taxon>Clostridium</taxon>
    </lineage>
</organism>
<dbReference type="SMART" id="SM00283">
    <property type="entry name" value="MA"/>
    <property type="match status" value="1"/>
</dbReference>
<keyword evidence="4 10" id="KW-0812">Transmembrane</keyword>
<keyword evidence="5 10" id="KW-1133">Transmembrane helix</keyword>
<comment type="subcellular location">
    <subcellularLocation>
        <location evidence="1">Cell membrane</location>
        <topology evidence="1">Multi-pass membrane protein</topology>
    </subcellularLocation>
</comment>
<dbReference type="AlphaFoldDB" id="A0A1M6H003"/>
<dbReference type="InterPro" id="IPR004089">
    <property type="entry name" value="MCPsignal_dom"/>
</dbReference>
<dbReference type="Proteomes" id="UP000184310">
    <property type="component" value="Unassembled WGS sequence"/>
</dbReference>
<feature type="domain" description="Methyl-accepting transducer" evidence="11">
    <location>
        <begin position="383"/>
        <end position="647"/>
    </location>
</feature>
<dbReference type="CDD" id="cd12912">
    <property type="entry name" value="PDC2_MCP_like"/>
    <property type="match status" value="1"/>
</dbReference>
<dbReference type="PANTHER" id="PTHR32089:SF112">
    <property type="entry name" value="LYSOZYME-LIKE PROTEIN-RELATED"/>
    <property type="match status" value="1"/>
</dbReference>
<dbReference type="EMBL" id="FQZB01000006">
    <property type="protein sequence ID" value="SHJ15537.1"/>
    <property type="molecule type" value="Genomic_DNA"/>
</dbReference>
<dbReference type="InterPro" id="IPR033479">
    <property type="entry name" value="dCache_1"/>
</dbReference>
<evidence type="ECO:0000256" key="10">
    <source>
        <dbReference type="SAM" id="Phobius"/>
    </source>
</evidence>
<feature type="domain" description="HAMP" evidence="12">
    <location>
        <begin position="309"/>
        <end position="364"/>
    </location>
</feature>
<keyword evidence="3" id="KW-0145">Chemotaxis</keyword>
<evidence type="ECO:0000256" key="9">
    <source>
        <dbReference type="PROSITE-ProRule" id="PRU00284"/>
    </source>
</evidence>
<dbReference type="Pfam" id="PF00672">
    <property type="entry name" value="HAMP"/>
    <property type="match status" value="1"/>
</dbReference>
<dbReference type="Pfam" id="PF02743">
    <property type="entry name" value="dCache_1"/>
    <property type="match status" value="1"/>
</dbReference>
<dbReference type="InterPro" id="IPR003660">
    <property type="entry name" value="HAMP_dom"/>
</dbReference>
<dbReference type="Gene3D" id="3.30.450.20">
    <property type="entry name" value="PAS domain"/>
    <property type="match status" value="1"/>
</dbReference>
<evidence type="ECO:0000256" key="5">
    <source>
        <dbReference type="ARBA" id="ARBA00022989"/>
    </source>
</evidence>
<evidence type="ECO:0000256" key="2">
    <source>
        <dbReference type="ARBA" id="ARBA00022475"/>
    </source>
</evidence>
<keyword evidence="2" id="KW-1003">Cell membrane</keyword>
<sequence length="669" mass="71960">MKKVKFKSLKSQLLVSFIALIVTICVGVALIALYISQKSLVNTVNTTLPEVAKEAASSVENSLNVQIGMLETLAENEKIISKDVPISEKLALLTKEAKRTGFIDMSLEELNGNGNTIEGKQENSAERDFFKKAASGKSAISDPIVSKVDGKVIVVYSVPIKENGTVIGVLTAVRDGNELSTHTNDIKVGKTGQAFMLNKSGTTIAHNNKDLVLSQDNDIENLKKDSALQSIVNIEKKMIAGETGSGEYNYSGKSKYVGYAPIKSTGWSIAIAIETNEILSELTTLKISIAIVALIFIVIGSFIVSLISRTITKPINMSVKQLKTISEGDLSEETSKEILDRQDEIGQMAHALDVMKESVVSMLNDIKVSSGNIDAQSDNLSAVAEELSSSSQNISVATNDVAKGTVEQASDLVDITGILQEFSAKLDGVVNIIKEVDVNTNNIKTMADNSNRDMGNVIQSVKNVNESFNDLILKTQNVGENVTKINEITNLINSISEQTNLLALNAAIEAARAGEAGKGFSVVADEIRKLAEQSRDSSVNISNLISEISKETQVMVGTTDTVKEELKNQEGNIYTAIKSFETITVAVDEITPKMNIANESVEILNESKDVILGKVEGASAIAEEVSASSEEIAASTQEMSKSTEEISSSLDSLTGMSKRLMENVNRFKI</sequence>
<evidence type="ECO:0000256" key="4">
    <source>
        <dbReference type="ARBA" id="ARBA00022692"/>
    </source>
</evidence>
<proteinExistence type="inferred from homology"/>
<dbReference type="STRING" id="1121302.SAMN02745163_01442"/>
<dbReference type="SMART" id="SM00304">
    <property type="entry name" value="HAMP"/>
    <property type="match status" value="1"/>
</dbReference>
<dbReference type="Gene3D" id="1.10.287.950">
    <property type="entry name" value="Methyl-accepting chemotaxis protein"/>
    <property type="match status" value="1"/>
</dbReference>
<keyword evidence="7 9" id="KW-0807">Transducer</keyword>
<evidence type="ECO:0000259" key="11">
    <source>
        <dbReference type="PROSITE" id="PS50111"/>
    </source>
</evidence>
<feature type="transmembrane region" description="Helical" evidence="10">
    <location>
        <begin position="12"/>
        <end position="35"/>
    </location>
</feature>
<evidence type="ECO:0000256" key="1">
    <source>
        <dbReference type="ARBA" id="ARBA00004651"/>
    </source>
</evidence>
<evidence type="ECO:0000313" key="14">
    <source>
        <dbReference type="Proteomes" id="UP000184310"/>
    </source>
</evidence>
<keyword evidence="14" id="KW-1185">Reference proteome</keyword>
<comment type="similarity">
    <text evidence="8">Belongs to the methyl-accepting chemotaxis (MCP) protein family.</text>
</comment>
<evidence type="ECO:0000256" key="8">
    <source>
        <dbReference type="ARBA" id="ARBA00029447"/>
    </source>
</evidence>
<dbReference type="SUPFAM" id="SSF103190">
    <property type="entry name" value="Sensory domain-like"/>
    <property type="match status" value="1"/>
</dbReference>
<evidence type="ECO:0000256" key="6">
    <source>
        <dbReference type="ARBA" id="ARBA00023136"/>
    </source>
</evidence>
<reference evidence="13 14" key="1">
    <citation type="submission" date="2016-11" db="EMBL/GenBank/DDBJ databases">
        <authorList>
            <person name="Jaros S."/>
            <person name="Januszkiewicz K."/>
            <person name="Wedrychowicz H."/>
        </authorList>
    </citation>
    <scope>NUCLEOTIDE SEQUENCE [LARGE SCALE GENOMIC DNA]</scope>
    <source>
        <strain evidence="13 14">DSM 21758</strain>
    </source>
</reference>
<evidence type="ECO:0000256" key="3">
    <source>
        <dbReference type="ARBA" id="ARBA00022500"/>
    </source>
</evidence>
<accession>A0A1M6H003</accession>
<dbReference type="OrthoDB" id="597657at2"/>
<dbReference type="SUPFAM" id="SSF58104">
    <property type="entry name" value="Methyl-accepting chemotaxis protein (MCP) signaling domain"/>
    <property type="match status" value="1"/>
</dbReference>
<dbReference type="GO" id="GO:0006935">
    <property type="term" value="P:chemotaxis"/>
    <property type="evidence" value="ECO:0007669"/>
    <property type="project" value="UniProtKB-KW"/>
</dbReference>
<evidence type="ECO:0000259" key="12">
    <source>
        <dbReference type="PROSITE" id="PS50885"/>
    </source>
</evidence>
<dbReference type="CDD" id="cd12914">
    <property type="entry name" value="PDC1_DGC_like"/>
    <property type="match status" value="1"/>
</dbReference>
<evidence type="ECO:0000313" key="13">
    <source>
        <dbReference type="EMBL" id="SHJ15537.1"/>
    </source>
</evidence>
<dbReference type="CDD" id="cd06225">
    <property type="entry name" value="HAMP"/>
    <property type="match status" value="1"/>
</dbReference>
<dbReference type="PROSITE" id="PS50111">
    <property type="entry name" value="CHEMOTAXIS_TRANSDUC_2"/>
    <property type="match status" value="1"/>
</dbReference>
<evidence type="ECO:0000256" key="7">
    <source>
        <dbReference type="ARBA" id="ARBA00023224"/>
    </source>
</evidence>
<name>A0A1M6H003_9CLOT</name>
<dbReference type="PANTHER" id="PTHR32089">
    <property type="entry name" value="METHYL-ACCEPTING CHEMOTAXIS PROTEIN MCPB"/>
    <property type="match status" value="1"/>
</dbReference>
<keyword evidence="6 10" id="KW-0472">Membrane</keyword>